<gene>
    <name evidence="2" type="ORF">PV06_07883</name>
</gene>
<dbReference type="VEuPathDB" id="FungiDB:PV06_07883"/>
<feature type="compositionally biased region" description="Polar residues" evidence="1">
    <location>
        <begin position="274"/>
        <end position="289"/>
    </location>
</feature>
<evidence type="ECO:0000313" key="2">
    <source>
        <dbReference type="EMBL" id="KIW40706.1"/>
    </source>
</evidence>
<name>A0A0D2AL11_9EURO</name>
<proteinExistence type="predicted"/>
<dbReference type="Proteomes" id="UP000053342">
    <property type="component" value="Unassembled WGS sequence"/>
</dbReference>
<accession>A0A0D2AL11</accession>
<dbReference type="RefSeq" id="XP_016260922.1">
    <property type="nucleotide sequence ID" value="XM_016409168.1"/>
</dbReference>
<feature type="compositionally biased region" description="Basic and acidic residues" evidence="1">
    <location>
        <begin position="13"/>
        <end position="30"/>
    </location>
</feature>
<dbReference type="EMBL" id="KN847338">
    <property type="protein sequence ID" value="KIW40706.1"/>
    <property type="molecule type" value="Genomic_DNA"/>
</dbReference>
<dbReference type="AlphaFoldDB" id="A0A0D2AL11"/>
<feature type="compositionally biased region" description="Basic and acidic residues" evidence="1">
    <location>
        <begin position="259"/>
        <end position="268"/>
    </location>
</feature>
<evidence type="ECO:0000256" key="1">
    <source>
        <dbReference type="SAM" id="MobiDB-lite"/>
    </source>
</evidence>
<feature type="compositionally biased region" description="Basic and acidic residues" evidence="1">
    <location>
        <begin position="340"/>
        <end position="362"/>
    </location>
</feature>
<feature type="compositionally biased region" description="Polar residues" evidence="1">
    <location>
        <begin position="80"/>
        <end position="114"/>
    </location>
</feature>
<reference evidence="2 3" key="1">
    <citation type="submission" date="2015-01" db="EMBL/GenBank/DDBJ databases">
        <title>The Genome Sequence of Exophiala oligosperma CBS72588.</title>
        <authorList>
            <consortium name="The Broad Institute Genomics Platform"/>
            <person name="Cuomo C."/>
            <person name="de Hoog S."/>
            <person name="Gorbushina A."/>
            <person name="Stielow B."/>
            <person name="Teixiera M."/>
            <person name="Abouelleil A."/>
            <person name="Chapman S.B."/>
            <person name="Priest M."/>
            <person name="Young S.K."/>
            <person name="Wortman J."/>
            <person name="Nusbaum C."/>
            <person name="Birren B."/>
        </authorList>
    </citation>
    <scope>NUCLEOTIDE SEQUENCE [LARGE SCALE GENOMIC DNA]</scope>
    <source>
        <strain evidence="2 3">CBS 72588</strain>
    </source>
</reference>
<dbReference type="OrthoDB" id="4356615at2759"/>
<dbReference type="HOGENOM" id="CLU_721678_0_0_1"/>
<keyword evidence="3" id="KW-1185">Reference proteome</keyword>
<feature type="compositionally biased region" description="Polar residues" evidence="1">
    <location>
        <begin position="368"/>
        <end position="392"/>
    </location>
</feature>
<feature type="region of interest" description="Disordered" evidence="1">
    <location>
        <begin position="1"/>
        <end position="392"/>
    </location>
</feature>
<sequence length="392" mass="42287">MEGDESAAAAAQVHHDNDSNNKTSKRDRFKGALSRTKSKFKKNDNKNEAENNDVVNDFLAGGRPSTSSWTSGKDILRFGGNTTTSATRQGYSSSSPDQAPSPRPSTSDSASISKHSPRRPIAVPKIDVSNSQRWPAAQPIGPQRGAASDFLRPEYHGRSQSVSSMTKRKGRARGLSVTFIDDPPTVIGEGGDDAPTPPVEISKAKARARSVSPMSPRGRQRHADLSARSTAGGGAGPSYHQQRPQPPPPPPPAPQLPNRRYEPPDVLRPRGLQRVQTGLSPSTAATASSGLDKEFEMTLQIGNKSNNNSPADNDPASNNGPEIIAPEPVRPVQPPPLVMERPDRNLKDHFREGDVLRIHHDPNIPNVEDTTSASASSKEVSPVKQRQYQNFV</sequence>
<evidence type="ECO:0000313" key="3">
    <source>
        <dbReference type="Proteomes" id="UP000053342"/>
    </source>
</evidence>
<dbReference type="STRING" id="215243.A0A0D2AL11"/>
<feature type="compositionally biased region" description="Pro residues" evidence="1">
    <location>
        <begin position="244"/>
        <end position="255"/>
    </location>
</feature>
<feature type="compositionally biased region" description="Pro residues" evidence="1">
    <location>
        <begin position="328"/>
        <end position="337"/>
    </location>
</feature>
<protein>
    <submittedName>
        <fullName evidence="2">Uncharacterized protein</fullName>
    </submittedName>
</protein>
<organism evidence="2 3">
    <name type="scientific">Exophiala oligosperma</name>
    <dbReference type="NCBI Taxonomy" id="215243"/>
    <lineage>
        <taxon>Eukaryota</taxon>
        <taxon>Fungi</taxon>
        <taxon>Dikarya</taxon>
        <taxon>Ascomycota</taxon>
        <taxon>Pezizomycotina</taxon>
        <taxon>Eurotiomycetes</taxon>
        <taxon>Chaetothyriomycetidae</taxon>
        <taxon>Chaetothyriales</taxon>
        <taxon>Herpotrichiellaceae</taxon>
        <taxon>Exophiala</taxon>
    </lineage>
</organism>
<dbReference type="GeneID" id="27359957"/>
<feature type="compositionally biased region" description="Polar residues" evidence="1">
    <location>
        <begin position="300"/>
        <end position="320"/>
    </location>
</feature>